<dbReference type="CDD" id="cd19756">
    <property type="entry name" value="Bbox2"/>
    <property type="match status" value="1"/>
</dbReference>
<dbReference type="EMBL" id="CP093343">
    <property type="protein sequence ID" value="WOG81960.1"/>
    <property type="molecule type" value="Genomic_DNA"/>
</dbReference>
<reference evidence="4" key="1">
    <citation type="journal article" date="2016" name="Nat. Genet.">
        <title>A high-quality carrot genome assembly provides new insights into carotenoid accumulation and asterid genome evolution.</title>
        <authorList>
            <person name="Iorizzo M."/>
            <person name="Ellison S."/>
            <person name="Senalik D."/>
            <person name="Zeng P."/>
            <person name="Satapoomin P."/>
            <person name="Huang J."/>
            <person name="Bowman M."/>
            <person name="Iovene M."/>
            <person name="Sanseverino W."/>
            <person name="Cavagnaro P."/>
            <person name="Yildiz M."/>
            <person name="Macko-Podgorni A."/>
            <person name="Moranska E."/>
            <person name="Grzebelus E."/>
            <person name="Grzebelus D."/>
            <person name="Ashrafi H."/>
            <person name="Zheng Z."/>
            <person name="Cheng S."/>
            <person name="Spooner D."/>
            <person name="Van Deynze A."/>
            <person name="Simon P."/>
        </authorList>
    </citation>
    <scope>NUCLEOTIDE SEQUENCE</scope>
    <source>
        <tissue evidence="4">Leaf</tissue>
    </source>
</reference>
<keyword evidence="1" id="KW-0479">Metal-binding</keyword>
<keyword evidence="1" id="KW-0862">Zinc</keyword>
<dbReference type="Pfam" id="PF00643">
    <property type="entry name" value="zf-B_box"/>
    <property type="match status" value="1"/>
</dbReference>
<evidence type="ECO:0000313" key="4">
    <source>
        <dbReference type="EMBL" id="WOG81960.1"/>
    </source>
</evidence>
<evidence type="ECO:0000256" key="1">
    <source>
        <dbReference type="PROSITE-ProRule" id="PRU00024"/>
    </source>
</evidence>
<evidence type="ECO:0000313" key="5">
    <source>
        <dbReference type="Proteomes" id="UP000077755"/>
    </source>
</evidence>
<sequence>MLFRYWNLHNKNFLQEEHKFKEKPPWLDSFVKKTFGDPCRVHVLIKNDRNRYCINCDLAVCQYCIDSGSHNGHNILRLYRHVYQDVVPVSDMAHYIDCSKIQPYKCNKLWVLSLKPFPHNDSGSKADTKSTCDTCRRILSYPYLHRYCSLDCKSVAASTNPSITHEFKEGKRNRRRKGTPQRSPFF</sequence>
<dbReference type="Gene3D" id="3.30.160.60">
    <property type="entry name" value="Classic Zinc Finger"/>
    <property type="match status" value="1"/>
</dbReference>
<organism evidence="4 5">
    <name type="scientific">Daucus carota subsp. sativus</name>
    <name type="common">Carrot</name>
    <dbReference type="NCBI Taxonomy" id="79200"/>
    <lineage>
        <taxon>Eukaryota</taxon>
        <taxon>Viridiplantae</taxon>
        <taxon>Streptophyta</taxon>
        <taxon>Embryophyta</taxon>
        <taxon>Tracheophyta</taxon>
        <taxon>Spermatophyta</taxon>
        <taxon>Magnoliopsida</taxon>
        <taxon>eudicotyledons</taxon>
        <taxon>Gunneridae</taxon>
        <taxon>Pentapetalae</taxon>
        <taxon>asterids</taxon>
        <taxon>campanulids</taxon>
        <taxon>Apiales</taxon>
        <taxon>Apiaceae</taxon>
        <taxon>Apioideae</taxon>
        <taxon>Scandiceae</taxon>
        <taxon>Daucinae</taxon>
        <taxon>Daucus</taxon>
        <taxon>Daucus sect. Daucus</taxon>
    </lineage>
</organism>
<dbReference type="InterPro" id="IPR006734">
    <property type="entry name" value="PLATZ"/>
</dbReference>
<feature type="region of interest" description="Disordered" evidence="2">
    <location>
        <begin position="163"/>
        <end position="186"/>
    </location>
</feature>
<dbReference type="Proteomes" id="UP000077755">
    <property type="component" value="Chromosome 1"/>
</dbReference>
<dbReference type="GO" id="GO:0008270">
    <property type="term" value="F:zinc ion binding"/>
    <property type="evidence" value="ECO:0007669"/>
    <property type="project" value="UniProtKB-KW"/>
</dbReference>
<keyword evidence="1" id="KW-0863">Zinc-finger</keyword>
<evidence type="ECO:0000256" key="2">
    <source>
        <dbReference type="SAM" id="MobiDB-lite"/>
    </source>
</evidence>
<proteinExistence type="predicted"/>
<dbReference type="PANTHER" id="PTHR31065">
    <property type="entry name" value="PLATZ TRANSCRIPTION FACTOR FAMILY PROTEIN"/>
    <property type="match status" value="1"/>
</dbReference>
<dbReference type="AlphaFoldDB" id="A0AAF1AJ31"/>
<feature type="domain" description="B box-type" evidence="3">
    <location>
        <begin position="39"/>
        <end position="78"/>
    </location>
</feature>
<keyword evidence="5" id="KW-1185">Reference proteome</keyword>
<dbReference type="SUPFAM" id="SSF57845">
    <property type="entry name" value="B-box zinc-binding domain"/>
    <property type="match status" value="1"/>
</dbReference>
<dbReference type="PANTHER" id="PTHR31065:SF9">
    <property type="entry name" value="TRANSCRIPTION FACTOR FAMILY PROTEIN, PUTATIVE-RELATED"/>
    <property type="match status" value="1"/>
</dbReference>
<evidence type="ECO:0000259" key="3">
    <source>
        <dbReference type="PROSITE" id="PS50119"/>
    </source>
</evidence>
<name>A0AAF1AJ31_DAUCS</name>
<dbReference type="InterPro" id="IPR000315">
    <property type="entry name" value="Znf_B-box"/>
</dbReference>
<protein>
    <recommendedName>
        <fullName evidence="3">B box-type domain-containing protein</fullName>
    </recommendedName>
</protein>
<gene>
    <name evidence="4" type="ORF">DCAR_0101119</name>
</gene>
<reference evidence="4" key="2">
    <citation type="submission" date="2022-03" db="EMBL/GenBank/DDBJ databases">
        <title>Draft title - Genomic analysis of global carrot germplasm unveils the trajectory of domestication and the origin of high carotenoid orange carrot.</title>
        <authorList>
            <person name="Iorizzo M."/>
            <person name="Ellison S."/>
            <person name="Senalik D."/>
            <person name="Macko-Podgorni A."/>
            <person name="Grzebelus D."/>
            <person name="Bostan H."/>
            <person name="Rolling W."/>
            <person name="Curaba J."/>
            <person name="Simon P."/>
        </authorList>
    </citation>
    <scope>NUCLEOTIDE SEQUENCE</scope>
    <source>
        <tissue evidence="4">Leaf</tissue>
    </source>
</reference>
<dbReference type="Pfam" id="PF04640">
    <property type="entry name" value="PLATZ"/>
    <property type="match status" value="1"/>
</dbReference>
<dbReference type="PROSITE" id="PS50119">
    <property type="entry name" value="ZF_BBOX"/>
    <property type="match status" value="1"/>
</dbReference>
<accession>A0AAF1AJ31</accession>